<reference evidence="12 13" key="1">
    <citation type="submission" date="2019-11" db="EMBL/GenBank/DDBJ databases">
        <title>Agromyces kandeliae sp. nov., isolated from mangrove soil.</title>
        <authorList>
            <person name="Wang R."/>
        </authorList>
    </citation>
    <scope>NUCLEOTIDE SEQUENCE [LARGE SCALE GENOMIC DNA]</scope>
    <source>
        <strain evidence="12 13">JCM 11433</strain>
    </source>
</reference>
<evidence type="ECO:0000256" key="10">
    <source>
        <dbReference type="PIRSR" id="PIRSR001399-2"/>
    </source>
</evidence>
<feature type="binding site" evidence="8 10">
    <location>
        <position position="73"/>
    </location>
    <ligand>
        <name>substrate</name>
    </ligand>
</feature>
<keyword evidence="8" id="KW-0028">Amino-acid biosynthesis</keyword>
<evidence type="ECO:0000256" key="5">
    <source>
        <dbReference type="ARBA" id="ARBA00012060"/>
    </source>
</evidence>
<dbReference type="CDD" id="cd00466">
    <property type="entry name" value="DHQase_II"/>
    <property type="match status" value="1"/>
</dbReference>
<dbReference type="InterPro" id="IPR018509">
    <property type="entry name" value="DHquinase_II_CS"/>
</dbReference>
<evidence type="ECO:0000256" key="7">
    <source>
        <dbReference type="ARBA" id="ARBA00023239"/>
    </source>
</evidence>
<dbReference type="EMBL" id="WMLB01000025">
    <property type="protein sequence ID" value="MTH69071.1"/>
    <property type="molecule type" value="Genomic_DNA"/>
</dbReference>
<accession>A0A6I3M7X4</accession>
<dbReference type="GO" id="GO:0009423">
    <property type="term" value="P:chorismate biosynthetic process"/>
    <property type="evidence" value="ECO:0007669"/>
    <property type="project" value="UniProtKB-UniRule"/>
</dbReference>
<protein>
    <recommendedName>
        <fullName evidence="5 8">3-dehydroquinate dehydratase</fullName>
        <shortName evidence="8">3-dehydroquinase</shortName>
        <ecNumber evidence="5 8">4.2.1.10</ecNumber>
    </recommendedName>
    <alternativeName>
        <fullName evidence="8">Type II DHQase</fullName>
    </alternativeName>
</protein>
<sequence>MTTILVLNGPNLGRLGTREPEVYGSETLADIGASLRASVPDEVEIDLRQTDDEGELIGWIHEAVDRRLPVVLNPAAFTHYSYALRDAAAQLTTAGVPLVEVHLSNPHAREAFRHTSVISGVASGVIAGFGAESYRLAVDWLLRAALRSPS</sequence>
<comment type="function">
    <text evidence="8">Catalyzes a trans-dehydration via an enolate intermediate.</text>
</comment>
<evidence type="ECO:0000313" key="12">
    <source>
        <dbReference type="EMBL" id="MTH69071.1"/>
    </source>
</evidence>
<dbReference type="NCBIfam" id="NF003806">
    <property type="entry name" value="PRK05395.1-3"/>
    <property type="match status" value="1"/>
</dbReference>
<dbReference type="InterPro" id="IPR001874">
    <property type="entry name" value="DHquinase_II"/>
</dbReference>
<evidence type="ECO:0000256" key="6">
    <source>
        <dbReference type="ARBA" id="ARBA00023141"/>
    </source>
</evidence>
<dbReference type="NCBIfam" id="TIGR01088">
    <property type="entry name" value="aroQ"/>
    <property type="match status" value="1"/>
</dbReference>
<comment type="subunit">
    <text evidence="4 8">Homododecamer.</text>
</comment>
<dbReference type="RefSeq" id="WP_155052120.1">
    <property type="nucleotide sequence ID" value="NZ_BAAAIB010000008.1"/>
</dbReference>
<dbReference type="NCBIfam" id="NF003807">
    <property type="entry name" value="PRK05395.1-4"/>
    <property type="match status" value="1"/>
</dbReference>
<keyword evidence="13" id="KW-1185">Reference proteome</keyword>
<proteinExistence type="inferred from homology"/>
<dbReference type="GO" id="GO:0019631">
    <property type="term" value="P:quinate catabolic process"/>
    <property type="evidence" value="ECO:0007669"/>
    <property type="project" value="TreeGrafter"/>
</dbReference>
<feature type="binding site" evidence="8 10">
    <location>
        <position position="113"/>
    </location>
    <ligand>
        <name>substrate</name>
    </ligand>
</feature>
<feature type="active site" description="Proton donor" evidence="8 9">
    <location>
        <position position="102"/>
    </location>
</feature>
<evidence type="ECO:0000256" key="1">
    <source>
        <dbReference type="ARBA" id="ARBA00001864"/>
    </source>
</evidence>
<comment type="catalytic activity">
    <reaction evidence="1 8">
        <text>3-dehydroquinate = 3-dehydroshikimate + H2O</text>
        <dbReference type="Rhea" id="RHEA:21096"/>
        <dbReference type="ChEBI" id="CHEBI:15377"/>
        <dbReference type="ChEBI" id="CHEBI:16630"/>
        <dbReference type="ChEBI" id="CHEBI:32364"/>
        <dbReference type="EC" id="4.2.1.10"/>
    </reaction>
</comment>
<dbReference type="PANTHER" id="PTHR21272">
    <property type="entry name" value="CATABOLIC 3-DEHYDROQUINASE"/>
    <property type="match status" value="1"/>
</dbReference>
<dbReference type="EC" id="4.2.1.10" evidence="5 8"/>
<dbReference type="PANTHER" id="PTHR21272:SF3">
    <property type="entry name" value="CATABOLIC 3-DEHYDROQUINASE"/>
    <property type="match status" value="1"/>
</dbReference>
<dbReference type="AlphaFoldDB" id="A0A6I3M7X4"/>
<keyword evidence="7 8" id="KW-0456">Lyase</keyword>
<dbReference type="SUPFAM" id="SSF52304">
    <property type="entry name" value="Type II 3-dehydroquinate dehydratase"/>
    <property type="match status" value="1"/>
</dbReference>
<dbReference type="GO" id="GO:0008652">
    <property type="term" value="P:amino acid biosynthetic process"/>
    <property type="evidence" value="ECO:0007669"/>
    <property type="project" value="UniProtKB-KW"/>
</dbReference>
<dbReference type="GO" id="GO:0003855">
    <property type="term" value="F:3-dehydroquinate dehydratase activity"/>
    <property type="evidence" value="ECO:0007669"/>
    <property type="project" value="UniProtKB-UniRule"/>
</dbReference>
<dbReference type="Pfam" id="PF01220">
    <property type="entry name" value="DHquinase_II"/>
    <property type="match status" value="1"/>
</dbReference>
<evidence type="ECO:0000313" key="13">
    <source>
        <dbReference type="Proteomes" id="UP000433071"/>
    </source>
</evidence>
<comment type="pathway">
    <text evidence="2 8">Metabolic intermediate biosynthesis; chorismate biosynthesis; chorismate from D-erythrose 4-phosphate and phosphoenolpyruvate: step 3/7.</text>
</comment>
<dbReference type="Gene3D" id="3.40.50.9100">
    <property type="entry name" value="Dehydroquinase, class II"/>
    <property type="match status" value="1"/>
</dbReference>
<evidence type="ECO:0000256" key="3">
    <source>
        <dbReference type="ARBA" id="ARBA00011037"/>
    </source>
</evidence>
<keyword evidence="6 8" id="KW-0057">Aromatic amino acid biosynthesis</keyword>
<dbReference type="NCBIfam" id="NF003805">
    <property type="entry name" value="PRK05395.1-2"/>
    <property type="match status" value="1"/>
</dbReference>
<gene>
    <name evidence="8 12" type="primary">aroQ</name>
    <name evidence="12" type="ORF">GJ743_11875</name>
</gene>
<evidence type="ECO:0000256" key="9">
    <source>
        <dbReference type="PIRSR" id="PIRSR001399-1"/>
    </source>
</evidence>
<comment type="similarity">
    <text evidence="3 8">Belongs to the type-II 3-dehydroquinase family.</text>
</comment>
<feature type="binding site" evidence="8 10">
    <location>
        <begin position="103"/>
        <end position="104"/>
    </location>
    <ligand>
        <name>substrate</name>
    </ligand>
</feature>
<feature type="active site" description="Proton acceptor" evidence="8 9">
    <location>
        <position position="23"/>
    </location>
</feature>
<dbReference type="PROSITE" id="PS01029">
    <property type="entry name" value="DEHYDROQUINASE_II"/>
    <property type="match status" value="1"/>
</dbReference>
<comment type="caution">
    <text evidence="12">The sequence shown here is derived from an EMBL/GenBank/DDBJ whole genome shotgun (WGS) entry which is preliminary data.</text>
</comment>
<name>A0A6I3M7X4_9MICO</name>
<dbReference type="PIRSF" id="PIRSF001399">
    <property type="entry name" value="DHquinase_II"/>
    <property type="match status" value="1"/>
</dbReference>
<feature type="binding site" evidence="8 10">
    <location>
        <position position="79"/>
    </location>
    <ligand>
        <name>substrate</name>
    </ligand>
</feature>
<evidence type="ECO:0000256" key="8">
    <source>
        <dbReference type="HAMAP-Rule" id="MF_00169"/>
    </source>
</evidence>
<organism evidence="12 13">
    <name type="scientific">Agromyces bracchium</name>
    <dbReference type="NCBI Taxonomy" id="88376"/>
    <lineage>
        <taxon>Bacteria</taxon>
        <taxon>Bacillati</taxon>
        <taxon>Actinomycetota</taxon>
        <taxon>Actinomycetes</taxon>
        <taxon>Micrococcales</taxon>
        <taxon>Microbacteriaceae</taxon>
        <taxon>Agromyces</taxon>
    </lineage>
</organism>
<evidence type="ECO:0000256" key="11">
    <source>
        <dbReference type="PIRSR" id="PIRSR001399-3"/>
    </source>
</evidence>
<dbReference type="HAMAP" id="MF_00169">
    <property type="entry name" value="AroQ"/>
    <property type="match status" value="1"/>
</dbReference>
<feature type="binding site" evidence="8 10">
    <location>
        <position position="86"/>
    </location>
    <ligand>
        <name>substrate</name>
    </ligand>
</feature>
<evidence type="ECO:0000256" key="2">
    <source>
        <dbReference type="ARBA" id="ARBA00004902"/>
    </source>
</evidence>
<dbReference type="GO" id="GO:0009073">
    <property type="term" value="P:aromatic amino acid family biosynthetic process"/>
    <property type="evidence" value="ECO:0007669"/>
    <property type="project" value="UniProtKB-KW"/>
</dbReference>
<dbReference type="Proteomes" id="UP000433071">
    <property type="component" value="Unassembled WGS sequence"/>
</dbReference>
<dbReference type="UniPathway" id="UPA00053">
    <property type="reaction ID" value="UER00086"/>
</dbReference>
<dbReference type="InterPro" id="IPR036441">
    <property type="entry name" value="DHquinase_II_sf"/>
</dbReference>
<feature type="site" description="Transition state stabilizer" evidence="8 11">
    <location>
        <position position="18"/>
    </location>
</feature>
<dbReference type="OrthoDB" id="9790793at2"/>
<evidence type="ECO:0000256" key="4">
    <source>
        <dbReference type="ARBA" id="ARBA00011193"/>
    </source>
</evidence>